<accession>F4L7R6</accession>
<gene>
    <name evidence="14" type="ordered locus">Halhy_6608</name>
</gene>
<feature type="domain" description="TonB-dependent receptor-like beta-barrel" evidence="12">
    <location>
        <begin position="322"/>
        <end position="700"/>
    </location>
</feature>
<evidence type="ECO:0000256" key="7">
    <source>
        <dbReference type="ARBA" id="ARBA00023136"/>
    </source>
</evidence>
<evidence type="ECO:0000256" key="9">
    <source>
        <dbReference type="ARBA" id="ARBA00023237"/>
    </source>
</evidence>
<evidence type="ECO:0000313" key="15">
    <source>
        <dbReference type="Proteomes" id="UP000008461"/>
    </source>
</evidence>
<dbReference type="KEGG" id="hhy:Halhy_6608"/>
<evidence type="ECO:0000256" key="4">
    <source>
        <dbReference type="ARBA" id="ARBA00022692"/>
    </source>
</evidence>
<dbReference type="RefSeq" id="WP_013768941.1">
    <property type="nucleotide sequence ID" value="NC_015511.1"/>
</dbReference>
<dbReference type="InterPro" id="IPR012910">
    <property type="entry name" value="Plug_dom"/>
</dbReference>
<dbReference type="InterPro" id="IPR039426">
    <property type="entry name" value="TonB-dep_rcpt-like"/>
</dbReference>
<protein>
    <submittedName>
        <fullName evidence="14">TonB-dependent receptor</fullName>
    </submittedName>
</protein>
<keyword evidence="3 10" id="KW-1134">Transmembrane beta strand</keyword>
<dbReference type="PANTHER" id="PTHR30069:SF29">
    <property type="entry name" value="HEMOGLOBIN AND HEMOGLOBIN-HAPTOGLOBIN-BINDING PROTEIN 1-RELATED"/>
    <property type="match status" value="1"/>
</dbReference>
<dbReference type="PROSITE" id="PS52016">
    <property type="entry name" value="TONB_DEPENDENT_REC_3"/>
    <property type="match status" value="1"/>
</dbReference>
<evidence type="ECO:0000256" key="10">
    <source>
        <dbReference type="PROSITE-ProRule" id="PRU01360"/>
    </source>
</evidence>
<dbReference type="GO" id="GO:0044718">
    <property type="term" value="P:siderophore transmembrane transport"/>
    <property type="evidence" value="ECO:0007669"/>
    <property type="project" value="TreeGrafter"/>
</dbReference>
<evidence type="ECO:0000256" key="8">
    <source>
        <dbReference type="ARBA" id="ARBA00023170"/>
    </source>
</evidence>
<keyword evidence="2 10" id="KW-0813">Transport</keyword>
<evidence type="ECO:0000256" key="5">
    <source>
        <dbReference type="ARBA" id="ARBA00022729"/>
    </source>
</evidence>
<dbReference type="PANTHER" id="PTHR30069">
    <property type="entry name" value="TONB-DEPENDENT OUTER MEMBRANE RECEPTOR"/>
    <property type="match status" value="1"/>
</dbReference>
<dbReference type="SUPFAM" id="SSF56935">
    <property type="entry name" value="Porins"/>
    <property type="match status" value="1"/>
</dbReference>
<name>F4L7R6_HALH1</name>
<keyword evidence="8 14" id="KW-0675">Receptor</keyword>
<dbReference type="SUPFAM" id="SSF49464">
    <property type="entry name" value="Carboxypeptidase regulatory domain-like"/>
    <property type="match status" value="1"/>
</dbReference>
<comment type="similarity">
    <text evidence="10 11">Belongs to the TonB-dependent receptor family.</text>
</comment>
<dbReference type="GO" id="GO:0015344">
    <property type="term" value="F:siderophore uptake transmembrane transporter activity"/>
    <property type="evidence" value="ECO:0007669"/>
    <property type="project" value="TreeGrafter"/>
</dbReference>
<keyword evidence="15" id="KW-1185">Reference proteome</keyword>
<dbReference type="OrthoDB" id="1109239at2"/>
<evidence type="ECO:0000256" key="3">
    <source>
        <dbReference type="ARBA" id="ARBA00022452"/>
    </source>
</evidence>
<evidence type="ECO:0000259" key="13">
    <source>
        <dbReference type="Pfam" id="PF07715"/>
    </source>
</evidence>
<reference key="2">
    <citation type="submission" date="2011-04" db="EMBL/GenBank/DDBJ databases">
        <title>Complete sequence of plasmid 1 of Haliscomenobacter hydrossis DSM 1100.</title>
        <authorList>
            <consortium name="US DOE Joint Genome Institute (JGI-PGF)"/>
            <person name="Lucas S."/>
            <person name="Han J."/>
            <person name="Lapidus A."/>
            <person name="Bruce D."/>
            <person name="Goodwin L."/>
            <person name="Pitluck S."/>
            <person name="Peters L."/>
            <person name="Kyrpides N."/>
            <person name="Mavromatis K."/>
            <person name="Ivanova N."/>
            <person name="Ovchinnikova G."/>
            <person name="Pagani I."/>
            <person name="Daligault H."/>
            <person name="Detter J.C."/>
            <person name="Han C."/>
            <person name="Land M."/>
            <person name="Hauser L."/>
            <person name="Markowitz V."/>
            <person name="Cheng J.-F."/>
            <person name="Hugenholtz P."/>
            <person name="Woyke T."/>
            <person name="Wu D."/>
            <person name="Verbarg S."/>
            <person name="Frueling A."/>
            <person name="Brambilla E."/>
            <person name="Klenk H.-P."/>
            <person name="Eisen J.A."/>
        </authorList>
    </citation>
    <scope>NUCLEOTIDE SEQUENCE</scope>
    <source>
        <strain>DSM 1100</strain>
    </source>
</reference>
<keyword evidence="4 10" id="KW-0812">Transmembrane</keyword>
<dbReference type="Pfam" id="PF13715">
    <property type="entry name" value="CarbopepD_reg_2"/>
    <property type="match status" value="1"/>
</dbReference>
<keyword evidence="5" id="KW-0732">Signal</keyword>
<dbReference type="InterPro" id="IPR000531">
    <property type="entry name" value="Beta-barrel_TonB"/>
</dbReference>
<evidence type="ECO:0000313" key="14">
    <source>
        <dbReference type="EMBL" id="AEE54424.1"/>
    </source>
</evidence>
<keyword evidence="14" id="KW-0614">Plasmid</keyword>
<evidence type="ECO:0000259" key="12">
    <source>
        <dbReference type="Pfam" id="PF00593"/>
    </source>
</evidence>
<dbReference type="InterPro" id="IPR008969">
    <property type="entry name" value="CarboxyPept-like_regulatory"/>
</dbReference>
<dbReference type="Gene3D" id="2.170.130.10">
    <property type="entry name" value="TonB-dependent receptor, plug domain"/>
    <property type="match status" value="1"/>
</dbReference>
<dbReference type="AlphaFoldDB" id="F4L7R6"/>
<dbReference type="InterPro" id="IPR037066">
    <property type="entry name" value="Plug_dom_sf"/>
</dbReference>
<dbReference type="Pfam" id="PF00593">
    <property type="entry name" value="TonB_dep_Rec_b-barrel"/>
    <property type="match status" value="1"/>
</dbReference>
<keyword evidence="7 10" id="KW-0472">Membrane</keyword>
<evidence type="ECO:0000256" key="6">
    <source>
        <dbReference type="ARBA" id="ARBA00023077"/>
    </source>
</evidence>
<organism evidence="14 15">
    <name type="scientific">Haliscomenobacter hydrossis (strain ATCC 27775 / DSM 1100 / LMG 10767 / O)</name>
    <dbReference type="NCBI Taxonomy" id="760192"/>
    <lineage>
        <taxon>Bacteria</taxon>
        <taxon>Pseudomonadati</taxon>
        <taxon>Bacteroidota</taxon>
        <taxon>Saprospiria</taxon>
        <taxon>Saprospirales</taxon>
        <taxon>Haliscomenobacteraceae</taxon>
        <taxon>Haliscomenobacter</taxon>
    </lineage>
</organism>
<evidence type="ECO:0000256" key="2">
    <source>
        <dbReference type="ARBA" id="ARBA00022448"/>
    </source>
</evidence>
<keyword evidence="6 11" id="KW-0798">TonB box</keyword>
<dbReference type="Pfam" id="PF07715">
    <property type="entry name" value="Plug"/>
    <property type="match status" value="1"/>
</dbReference>
<evidence type="ECO:0000256" key="11">
    <source>
        <dbReference type="RuleBase" id="RU003357"/>
    </source>
</evidence>
<dbReference type="GO" id="GO:0009279">
    <property type="term" value="C:cell outer membrane"/>
    <property type="evidence" value="ECO:0007669"/>
    <property type="project" value="UniProtKB-SubCell"/>
</dbReference>
<feature type="domain" description="TonB-dependent receptor plug" evidence="13">
    <location>
        <begin position="121"/>
        <end position="220"/>
    </location>
</feature>
<proteinExistence type="inferred from homology"/>
<comment type="subcellular location">
    <subcellularLocation>
        <location evidence="1 10">Cell outer membrane</location>
        <topology evidence="1 10">Multi-pass membrane protein</topology>
    </subcellularLocation>
</comment>
<keyword evidence="9 10" id="KW-0998">Cell outer membrane</keyword>
<geneLocation type="plasmid" evidence="14 15">
    <name>pHALHY01</name>
</geneLocation>
<dbReference type="Proteomes" id="UP000008461">
    <property type="component" value="Plasmid pHALHY01"/>
</dbReference>
<sequence length="742" mass="83746">MRLLLLLTFLVPFSLFGQSIKGKIFGETPSGNEILPGATLTLLGTTQGVVSNEFGVFELTVPNVAEARLVVSFLGFQTDTVAVQGRTYFSIYLSPDSKNLEAATIVAKQGGSFISALQGIKVEVINQKELTKAACCDLAGCFETQGTIQAQTTNLLLNSKELRILGLSGTYNQILVDGMPMILGGSFTYGISSIPGTLVDQIFVAKGANSVLQGFESISGQVNVVLKEPNPDKEKILLNAYLNSFGEKHLNANFSTTLGKNWKSLTSLHLVQPASKRDRDEDTFLDLPLLTRLAIYQKFTLGDEQTAGWSSKIGLRYLDEKRIGGQSNFDAKRDQGSNQVYGQVVQYQQPELYTKTAYRFNPQSKISLIASAFQHQQSAWFGVTQYTSKHLNAYANLQYEQLWAQKHDLKFGFSYRHLNLAESIRFSNNDLERTFAGDYLRQERTPGMFAENVFNFDQFSIIAGARVDHHRQFGWQFVPRLTLRYNAGDATVIRANVGRGLRSVNLFAENISLLISSRDIQFAEKLDLEKAWNTGINLTHTASGENLVATFSTDLYHTRFQNQIFPDYDSDPSLAIIQNFRGTSISNGFQFDAKFVVAKIFEAKFAYNFLDVYRRTGERKIQLPFNAKHRLMAAFSYEPKNKQWHADVNMHWMGPQRLPDTRSLPQSFQQPEFSRAFSVANVQFTKVWKKLDLYGGCENLFDFRQIRPIINWQNPFGDYFDTAFAWGPTRGRELYVGVRMRL</sequence>
<reference evidence="14 15" key="1">
    <citation type="journal article" date="2011" name="Stand. Genomic Sci.">
        <title>Complete genome sequence of Haliscomenobacter hydrossis type strain (O).</title>
        <authorList>
            <consortium name="US DOE Joint Genome Institute (JGI-PGF)"/>
            <person name="Daligault H."/>
            <person name="Lapidus A."/>
            <person name="Zeytun A."/>
            <person name="Nolan M."/>
            <person name="Lucas S."/>
            <person name="Del Rio T.G."/>
            <person name="Tice H."/>
            <person name="Cheng J.F."/>
            <person name="Tapia R."/>
            <person name="Han C."/>
            <person name="Goodwin L."/>
            <person name="Pitluck S."/>
            <person name="Liolios K."/>
            <person name="Pagani I."/>
            <person name="Ivanova N."/>
            <person name="Huntemann M."/>
            <person name="Mavromatis K."/>
            <person name="Mikhailova N."/>
            <person name="Pati A."/>
            <person name="Chen A."/>
            <person name="Palaniappan K."/>
            <person name="Land M."/>
            <person name="Hauser L."/>
            <person name="Brambilla E.M."/>
            <person name="Rohde M."/>
            <person name="Verbarg S."/>
            <person name="Goker M."/>
            <person name="Bristow J."/>
            <person name="Eisen J.A."/>
            <person name="Markowitz V."/>
            <person name="Hugenholtz P."/>
            <person name="Kyrpides N.C."/>
            <person name="Klenk H.P."/>
            <person name="Woyke T."/>
        </authorList>
    </citation>
    <scope>NUCLEOTIDE SEQUENCE [LARGE SCALE GENOMIC DNA]</scope>
    <source>
        <strain evidence="15">ATCC 27775 / DSM 1100 / LMG 10767 / O</strain>
        <plasmid evidence="15">Plasmid pHALHY01</plasmid>
    </source>
</reference>
<dbReference type="Gene3D" id="2.40.170.20">
    <property type="entry name" value="TonB-dependent receptor, beta-barrel domain"/>
    <property type="match status" value="1"/>
</dbReference>
<dbReference type="InterPro" id="IPR036942">
    <property type="entry name" value="Beta-barrel_TonB_sf"/>
</dbReference>
<dbReference type="EMBL" id="CP002692">
    <property type="protein sequence ID" value="AEE54424.1"/>
    <property type="molecule type" value="Genomic_DNA"/>
</dbReference>
<dbReference type="HOGENOM" id="CLU_012669_0_0_10"/>
<evidence type="ECO:0000256" key="1">
    <source>
        <dbReference type="ARBA" id="ARBA00004571"/>
    </source>
</evidence>